<proteinExistence type="predicted"/>
<keyword evidence="3" id="KW-1185">Reference proteome</keyword>
<feature type="transmembrane region" description="Helical" evidence="1">
    <location>
        <begin position="128"/>
        <end position="151"/>
    </location>
</feature>
<comment type="caution">
    <text evidence="2">The sequence shown here is derived from an EMBL/GenBank/DDBJ whole genome shotgun (WGS) entry which is preliminary data.</text>
</comment>
<protein>
    <submittedName>
        <fullName evidence="2">Uncharacterized protein</fullName>
    </submittedName>
</protein>
<feature type="transmembrane region" description="Helical" evidence="1">
    <location>
        <begin position="171"/>
        <end position="197"/>
    </location>
</feature>
<feature type="transmembrane region" description="Helical" evidence="1">
    <location>
        <begin position="94"/>
        <end position="116"/>
    </location>
</feature>
<dbReference type="Proteomes" id="UP001597110">
    <property type="component" value="Unassembled WGS sequence"/>
</dbReference>
<keyword evidence="1" id="KW-0472">Membrane</keyword>
<accession>A0ABW2Y6L5</accession>
<reference evidence="3" key="1">
    <citation type="journal article" date="2019" name="Int. J. Syst. Evol. Microbiol.">
        <title>The Global Catalogue of Microorganisms (GCM) 10K type strain sequencing project: providing services to taxonomists for standard genome sequencing and annotation.</title>
        <authorList>
            <consortium name="The Broad Institute Genomics Platform"/>
            <consortium name="The Broad Institute Genome Sequencing Center for Infectious Disease"/>
            <person name="Wu L."/>
            <person name="Ma J."/>
        </authorList>
    </citation>
    <scope>NUCLEOTIDE SEQUENCE [LARGE SCALE GENOMIC DNA]</scope>
    <source>
        <strain evidence="3">CCUG 55585</strain>
    </source>
</reference>
<dbReference type="RefSeq" id="WP_386821869.1">
    <property type="nucleotide sequence ID" value="NZ_JBHTIF010000001.1"/>
</dbReference>
<sequence length="327" mass="34734">MTLSFRFPTPGFPTDLATGDARIDAHLVALDAALVGAAAVRRQTVMEARDFLLEARDHARDAGRDEATAVDEAIAGLGPIEAIAREQRAGRLAIFHRMMLGMGLGYATLMLLLSLLRTGLAAAEWLPLAGAFAAHAGFFGVPMGYLVAYVFKRAEPSAKDVPRPGSFLVHFAPTSITLSWGLAVLFGLSAALLVAGLAGVGLFATWAPAATIGLLLLNLRLIVGALRAARFRARVDAEALQIDGLFGQARIPRAAITGTARASIPMQLLIPAMGLSHWIEWQDTGGRARRTYVSIAQDMVHGDRLIAWLESAAHANTTRPGTASQRA</sequence>
<name>A0ABW2Y6L5_9GAMM</name>
<keyword evidence="1" id="KW-1133">Transmembrane helix</keyword>
<evidence type="ECO:0000313" key="2">
    <source>
        <dbReference type="EMBL" id="MFD0724194.1"/>
    </source>
</evidence>
<organism evidence="2 3">
    <name type="scientific">Lysobacter brunescens</name>
    <dbReference type="NCBI Taxonomy" id="262323"/>
    <lineage>
        <taxon>Bacteria</taxon>
        <taxon>Pseudomonadati</taxon>
        <taxon>Pseudomonadota</taxon>
        <taxon>Gammaproteobacteria</taxon>
        <taxon>Lysobacterales</taxon>
        <taxon>Lysobacteraceae</taxon>
        <taxon>Lysobacter</taxon>
    </lineage>
</organism>
<keyword evidence="1" id="KW-0812">Transmembrane</keyword>
<evidence type="ECO:0000256" key="1">
    <source>
        <dbReference type="SAM" id="Phobius"/>
    </source>
</evidence>
<gene>
    <name evidence="2" type="ORF">ACFQ0E_01150</name>
</gene>
<feature type="transmembrane region" description="Helical" evidence="1">
    <location>
        <begin position="203"/>
        <end position="223"/>
    </location>
</feature>
<dbReference type="EMBL" id="JBHTIF010000001">
    <property type="protein sequence ID" value="MFD0724194.1"/>
    <property type="molecule type" value="Genomic_DNA"/>
</dbReference>
<evidence type="ECO:0000313" key="3">
    <source>
        <dbReference type="Proteomes" id="UP001597110"/>
    </source>
</evidence>